<dbReference type="EMBL" id="JRHO01000014">
    <property type="protein sequence ID" value="KGK98130.1"/>
    <property type="molecule type" value="Genomic_DNA"/>
</dbReference>
<protein>
    <recommendedName>
        <fullName evidence="2">DUF1616 domain-containing protein</fullName>
    </recommendedName>
</protein>
<feature type="transmembrane region" description="Helical" evidence="1">
    <location>
        <begin position="153"/>
        <end position="174"/>
    </location>
</feature>
<dbReference type="OrthoDB" id="82282at2157"/>
<reference evidence="3 4" key="1">
    <citation type="submission" date="2014-09" db="EMBL/GenBank/DDBJ databases">
        <title>Draft genome sequence of an obligately methylotrophic methanogen, Methanococcoides methylutens, isolated from marine sediment.</title>
        <authorList>
            <person name="Guan Y."/>
            <person name="Ngugi D.K."/>
            <person name="Blom J."/>
            <person name="Ali S."/>
            <person name="Ferry J.G."/>
            <person name="Stingl U."/>
        </authorList>
    </citation>
    <scope>NUCLEOTIDE SEQUENCE [LARGE SCALE GENOMIC DNA]</scope>
    <source>
        <strain evidence="3 4">DSM 2657</strain>
    </source>
</reference>
<evidence type="ECO:0000313" key="3">
    <source>
        <dbReference type="EMBL" id="KGK98130.1"/>
    </source>
</evidence>
<keyword evidence="1" id="KW-0812">Transmembrane</keyword>
<evidence type="ECO:0000259" key="2">
    <source>
        <dbReference type="Pfam" id="PF07760"/>
    </source>
</evidence>
<dbReference type="InterPro" id="IPR011674">
    <property type="entry name" value="DUF1616"/>
</dbReference>
<dbReference type="InterPro" id="IPR014495">
    <property type="entry name" value="UCP018671"/>
</dbReference>
<evidence type="ECO:0000256" key="1">
    <source>
        <dbReference type="SAM" id="Phobius"/>
    </source>
</evidence>
<dbReference type="PIRSF" id="PIRSF018671">
    <property type="entry name" value="UCP018671"/>
    <property type="match status" value="1"/>
</dbReference>
<feature type="transmembrane region" description="Helical" evidence="1">
    <location>
        <begin position="37"/>
        <end position="57"/>
    </location>
</feature>
<organism evidence="3 4">
    <name type="scientific">Methanococcoides methylutens</name>
    <dbReference type="NCBI Taxonomy" id="2226"/>
    <lineage>
        <taxon>Archaea</taxon>
        <taxon>Methanobacteriati</taxon>
        <taxon>Methanobacteriota</taxon>
        <taxon>Stenosarchaea group</taxon>
        <taxon>Methanomicrobia</taxon>
        <taxon>Methanosarcinales</taxon>
        <taxon>Methanosarcinaceae</taxon>
        <taxon>Methanococcoides</taxon>
    </lineage>
</organism>
<feature type="transmembrane region" description="Helical" evidence="1">
    <location>
        <begin position="12"/>
        <end position="31"/>
    </location>
</feature>
<keyword evidence="4" id="KW-1185">Reference proteome</keyword>
<dbReference type="Pfam" id="PF07760">
    <property type="entry name" value="DUF1616"/>
    <property type="match status" value="1"/>
</dbReference>
<sequence>MKYRNNIPSDIQVVIALVLLTCIFIMVPTLSNTTIRTVLGLPMVLFLPGYALIAALFPARDDLDGIERFALSFGLNIAVVPLIGLALNYTPWGIRLYPILISLSAFTIIMCIVAVFRRKSFPEENQFNVSFSSTYISLKDEISKKPENKLDQILTILLVLSIVASIVTLAYVVVTPKEGEKFTEFYILGPDRMADGYPTDLQLGQNGTVIVGVVNHEYADTEYSIKLMLDNSSQPIDQELLHITLPHNETWEKEVTFIPASAGEDMKLQFLLYKDKNMAESYRDLHLWLNVNEV</sequence>
<comment type="caution">
    <text evidence="3">The sequence shown here is derived from an EMBL/GenBank/DDBJ whole genome shotgun (WGS) entry which is preliminary data.</text>
</comment>
<keyword evidence="1" id="KW-1133">Transmembrane helix</keyword>
<name>A0A099SZ20_METMT</name>
<accession>A0A099SZ20</accession>
<keyword evidence="1" id="KW-0472">Membrane</keyword>
<dbReference type="RefSeq" id="WP_048195410.1">
    <property type="nucleotide sequence ID" value="NZ_CAAGSM010000001.1"/>
</dbReference>
<dbReference type="AlphaFoldDB" id="A0A099SZ20"/>
<feature type="domain" description="DUF1616" evidence="2">
    <location>
        <begin position="14"/>
        <end position="290"/>
    </location>
</feature>
<feature type="transmembrane region" description="Helical" evidence="1">
    <location>
        <begin position="96"/>
        <end position="116"/>
    </location>
</feature>
<gene>
    <name evidence="3" type="ORF">LI82_10415</name>
</gene>
<evidence type="ECO:0000313" key="4">
    <source>
        <dbReference type="Proteomes" id="UP000029859"/>
    </source>
</evidence>
<proteinExistence type="predicted"/>
<feature type="transmembrane region" description="Helical" evidence="1">
    <location>
        <begin position="69"/>
        <end position="90"/>
    </location>
</feature>
<dbReference type="Proteomes" id="UP000029859">
    <property type="component" value="Unassembled WGS sequence"/>
</dbReference>